<sequence length="71" mass="7592">MDQEDQAGGHLEGVLLDGVRRPVDLVGDLALEAFWDLASTLSAAAACCRIAVRRSSSAPLVPVDLRRPSEF</sequence>
<dbReference type="AlphaFoldDB" id="A0A5J9VI66"/>
<dbReference type="EMBL" id="RWGY01000009">
    <property type="protein sequence ID" value="TVU34680.1"/>
    <property type="molecule type" value="Genomic_DNA"/>
</dbReference>
<organism evidence="1 2">
    <name type="scientific">Eragrostis curvula</name>
    <name type="common">weeping love grass</name>
    <dbReference type="NCBI Taxonomy" id="38414"/>
    <lineage>
        <taxon>Eukaryota</taxon>
        <taxon>Viridiplantae</taxon>
        <taxon>Streptophyta</taxon>
        <taxon>Embryophyta</taxon>
        <taxon>Tracheophyta</taxon>
        <taxon>Spermatophyta</taxon>
        <taxon>Magnoliopsida</taxon>
        <taxon>Liliopsida</taxon>
        <taxon>Poales</taxon>
        <taxon>Poaceae</taxon>
        <taxon>PACMAD clade</taxon>
        <taxon>Chloridoideae</taxon>
        <taxon>Eragrostideae</taxon>
        <taxon>Eragrostidinae</taxon>
        <taxon>Eragrostis</taxon>
    </lineage>
</organism>
<keyword evidence="2" id="KW-1185">Reference proteome</keyword>
<comment type="caution">
    <text evidence="1">The sequence shown here is derived from an EMBL/GenBank/DDBJ whole genome shotgun (WGS) entry which is preliminary data.</text>
</comment>
<gene>
    <name evidence="1" type="ORF">EJB05_16525</name>
</gene>
<proteinExistence type="predicted"/>
<evidence type="ECO:0000313" key="1">
    <source>
        <dbReference type="EMBL" id="TVU34680.1"/>
    </source>
</evidence>
<evidence type="ECO:0000313" key="2">
    <source>
        <dbReference type="Proteomes" id="UP000324897"/>
    </source>
</evidence>
<accession>A0A5J9VI66</accession>
<protein>
    <submittedName>
        <fullName evidence="1">Uncharacterized protein</fullName>
    </submittedName>
</protein>
<name>A0A5J9VI66_9POAL</name>
<reference evidence="1 2" key="1">
    <citation type="journal article" date="2019" name="Sci. Rep.">
        <title>A high-quality genome of Eragrostis curvula grass provides insights into Poaceae evolution and supports new strategies to enhance forage quality.</title>
        <authorList>
            <person name="Carballo J."/>
            <person name="Santos B.A.C.M."/>
            <person name="Zappacosta D."/>
            <person name="Garbus I."/>
            <person name="Selva J.P."/>
            <person name="Gallo C.A."/>
            <person name="Diaz A."/>
            <person name="Albertini E."/>
            <person name="Caccamo M."/>
            <person name="Echenique V."/>
        </authorList>
    </citation>
    <scope>NUCLEOTIDE SEQUENCE [LARGE SCALE GENOMIC DNA]</scope>
    <source>
        <strain evidence="2">cv. Victoria</strain>
        <tissue evidence="1">Leaf</tissue>
    </source>
</reference>
<dbReference type="Proteomes" id="UP000324897">
    <property type="component" value="Unassembled WGS sequence"/>
</dbReference>
<dbReference type="Gramene" id="TVU34680">
    <property type="protein sequence ID" value="TVU34680"/>
    <property type="gene ID" value="EJB05_16525"/>
</dbReference>